<dbReference type="GO" id="GO:0044614">
    <property type="term" value="C:nuclear pore cytoplasmic filaments"/>
    <property type="evidence" value="ECO:0007669"/>
    <property type="project" value="TreeGrafter"/>
</dbReference>
<evidence type="ECO:0000256" key="10">
    <source>
        <dbReference type="ARBA" id="ARBA00026227"/>
    </source>
</evidence>
<dbReference type="InterPro" id="IPR038506">
    <property type="entry name" value="GLE1-like_sf"/>
</dbReference>
<protein>
    <recommendedName>
        <fullName evidence="10">mRNA export factor GLE1</fullName>
    </recommendedName>
    <alternativeName>
        <fullName evidence="12">GLE1 RNA export mediator</fullName>
    </alternativeName>
    <alternativeName>
        <fullName evidence="11">Nucleoporin GLE1</fullName>
    </alternativeName>
</protein>
<evidence type="ECO:0000256" key="4">
    <source>
        <dbReference type="ARBA" id="ARBA00022816"/>
    </source>
</evidence>
<dbReference type="RefSeq" id="XP_066911176.1">
    <property type="nucleotide sequence ID" value="XM_067055075.1"/>
</dbReference>
<dbReference type="GO" id="GO:0000822">
    <property type="term" value="F:inositol hexakisphosphate binding"/>
    <property type="evidence" value="ECO:0007669"/>
    <property type="project" value="TreeGrafter"/>
</dbReference>
<evidence type="ECO:0000256" key="8">
    <source>
        <dbReference type="ARBA" id="ARBA00023242"/>
    </source>
</evidence>
<feature type="region of interest" description="Disordered" evidence="14">
    <location>
        <begin position="52"/>
        <end position="117"/>
    </location>
</feature>
<dbReference type="GO" id="GO:0031369">
    <property type="term" value="F:translation initiation factor binding"/>
    <property type="evidence" value="ECO:0007669"/>
    <property type="project" value="TreeGrafter"/>
</dbReference>
<keyword evidence="5" id="KW-0653">Protein transport</keyword>
<organism evidence="15 16">
    <name type="scientific">Clytia hemisphaerica</name>
    <dbReference type="NCBI Taxonomy" id="252671"/>
    <lineage>
        <taxon>Eukaryota</taxon>
        <taxon>Metazoa</taxon>
        <taxon>Cnidaria</taxon>
        <taxon>Hydrozoa</taxon>
        <taxon>Hydroidolina</taxon>
        <taxon>Leptothecata</taxon>
        <taxon>Obeliida</taxon>
        <taxon>Clytiidae</taxon>
        <taxon>Clytia</taxon>
    </lineage>
</organism>
<evidence type="ECO:0000313" key="16">
    <source>
        <dbReference type="Proteomes" id="UP000594262"/>
    </source>
</evidence>
<feature type="compositionally biased region" description="Basic and acidic residues" evidence="14">
    <location>
        <begin position="348"/>
        <end position="366"/>
    </location>
</feature>
<evidence type="ECO:0000256" key="3">
    <source>
        <dbReference type="ARBA" id="ARBA00022448"/>
    </source>
</evidence>
<dbReference type="OrthoDB" id="420884at2759"/>
<dbReference type="GO" id="GO:0005737">
    <property type="term" value="C:cytoplasm"/>
    <property type="evidence" value="ECO:0007669"/>
    <property type="project" value="TreeGrafter"/>
</dbReference>
<dbReference type="Pfam" id="PF07817">
    <property type="entry name" value="GLE1"/>
    <property type="match status" value="1"/>
</dbReference>
<feature type="compositionally biased region" description="Polar residues" evidence="14">
    <location>
        <begin position="52"/>
        <end position="66"/>
    </location>
</feature>
<evidence type="ECO:0000256" key="1">
    <source>
        <dbReference type="ARBA" id="ARBA00004567"/>
    </source>
</evidence>
<dbReference type="AlphaFoldDB" id="A0A7M5UWB7"/>
<keyword evidence="4" id="KW-0509">mRNA transport</keyword>
<dbReference type="Proteomes" id="UP000594262">
    <property type="component" value="Unplaced"/>
</dbReference>
<keyword evidence="6" id="KW-0811">Translocation</keyword>
<dbReference type="Gene3D" id="1.25.40.510">
    <property type="entry name" value="GLE1-like"/>
    <property type="match status" value="1"/>
</dbReference>
<dbReference type="EnsemblMetazoa" id="CLYHEMT005541.1">
    <property type="protein sequence ID" value="CLYHEMP005541.1"/>
    <property type="gene ID" value="CLYHEMG005541"/>
</dbReference>
<name>A0A7M5UWB7_9CNID</name>
<evidence type="ECO:0000256" key="9">
    <source>
        <dbReference type="ARBA" id="ARBA00024680"/>
    </source>
</evidence>
<evidence type="ECO:0000256" key="11">
    <source>
        <dbReference type="ARBA" id="ARBA00029983"/>
    </source>
</evidence>
<feature type="region of interest" description="Disordered" evidence="14">
    <location>
        <begin position="348"/>
        <end position="398"/>
    </location>
</feature>
<comment type="function">
    <text evidence="9">Required for the export of mRNAs containing poly(A) tails from the nucleus into the cytoplasm. May be involved in the terminal step of the mRNA transport through the nuclear pore complex (NPC).</text>
</comment>
<keyword evidence="8" id="KW-0539">Nucleus</keyword>
<comment type="subcellular location">
    <subcellularLocation>
        <location evidence="1">Nucleus</location>
        <location evidence="1">Nuclear pore complex</location>
    </subcellularLocation>
</comment>
<dbReference type="InterPro" id="IPR012476">
    <property type="entry name" value="GLE1"/>
</dbReference>
<evidence type="ECO:0000256" key="6">
    <source>
        <dbReference type="ARBA" id="ARBA00023010"/>
    </source>
</evidence>
<sequence>MADIDSIVAQLKQTKKGRLKYDQQNWNEIFDETSKTPELRISPFSIKTNSRLATMTKSHSIGNQNRKMYDDKITRRTPSSSSKKDNEPTDRPKNISNKSVEKQAAENKNDRLITPPVSPEHLLHDFNKSYDQALNQLTNLRLQNMKDAINKINFEHRCNLDDINQRSEERVLYGRSQVETHRDSPRESKEISEFVQKRNQRKLVAERQKQQAEMEIKAIEDQRNRLEEMRKAIEEKKALAQRMGDEGRRLVENVVNIANSNKNVNDGYKQLAMQMRNEYGAFLTMINATKSDDGTHIESKYRTVAEKLQFFRDCSSKCDLILKKVEEEKQQEEKRRLEAEALRKKEAAEAEAKRKAEEAQKLKDAASKPAPTSAPPPAYNQATTTASPPSRAVPTPSVQEAAPELVPIYPFMEKALNMFVAKDAFDIYLILRKLVSDTERKHQPMSKSTDATVKKEKFDLFKVVNTQINAISDESPKHLMEKILKLNTLLKNGEVVFSGKKISTKGNETAMALVKDLTAKKLVMQGQSQVASSFKTAFPIAAVCAGIWTLFPDVGDLLLGYFYLKCPYLVPLHFPKTDKISSTEYYQMLGYNVDDGKVEEDDKYLNKLSGYVRLYASIIQMEMPPDLAGRGHPHGLENGWVWFTRVLNLEPVELVTATIIFDFLEVAGHAMLKRFGKQFEKLLSLVKDELMPKINAITPSHAKAGATRLKMFLDSCIKEGNIKPPEGVLTQRWWATGR</sequence>
<dbReference type="GO" id="GO:0016973">
    <property type="term" value="P:poly(A)+ mRNA export from nucleus"/>
    <property type="evidence" value="ECO:0007669"/>
    <property type="project" value="InterPro"/>
</dbReference>
<keyword evidence="13" id="KW-0175">Coiled coil</keyword>
<dbReference type="GO" id="GO:0015031">
    <property type="term" value="P:protein transport"/>
    <property type="evidence" value="ECO:0007669"/>
    <property type="project" value="UniProtKB-KW"/>
</dbReference>
<dbReference type="PANTHER" id="PTHR12960">
    <property type="entry name" value="GLE-1-RELATED"/>
    <property type="match status" value="1"/>
</dbReference>
<proteinExistence type="inferred from homology"/>
<dbReference type="GO" id="GO:0005543">
    <property type="term" value="F:phospholipid binding"/>
    <property type="evidence" value="ECO:0007669"/>
    <property type="project" value="TreeGrafter"/>
</dbReference>
<reference evidence="15" key="1">
    <citation type="submission" date="2021-01" db="UniProtKB">
        <authorList>
            <consortium name="EnsemblMetazoa"/>
        </authorList>
    </citation>
    <scope>IDENTIFICATION</scope>
</reference>
<accession>A0A7M5UWB7</accession>
<evidence type="ECO:0000256" key="13">
    <source>
        <dbReference type="SAM" id="Coils"/>
    </source>
</evidence>
<feature type="coiled-coil region" evidence="13">
    <location>
        <begin position="195"/>
        <end position="246"/>
    </location>
</feature>
<evidence type="ECO:0000256" key="7">
    <source>
        <dbReference type="ARBA" id="ARBA00023132"/>
    </source>
</evidence>
<comment type="similarity">
    <text evidence="2">Belongs to the GLE1 family.</text>
</comment>
<evidence type="ECO:0000256" key="5">
    <source>
        <dbReference type="ARBA" id="ARBA00022927"/>
    </source>
</evidence>
<keyword evidence="16" id="KW-1185">Reference proteome</keyword>
<evidence type="ECO:0000256" key="12">
    <source>
        <dbReference type="ARBA" id="ARBA00030897"/>
    </source>
</evidence>
<keyword evidence="3" id="KW-0813">Transport</keyword>
<evidence type="ECO:0000256" key="14">
    <source>
        <dbReference type="SAM" id="MobiDB-lite"/>
    </source>
</evidence>
<feature type="compositionally biased region" description="Basic and acidic residues" evidence="14">
    <location>
        <begin position="82"/>
        <end position="111"/>
    </location>
</feature>
<evidence type="ECO:0000313" key="15">
    <source>
        <dbReference type="EnsemblMetazoa" id="CLYHEMP005541.1"/>
    </source>
</evidence>
<dbReference type="PANTHER" id="PTHR12960:SF0">
    <property type="entry name" value="MRNA EXPORT FACTOR GLE1"/>
    <property type="match status" value="1"/>
</dbReference>
<evidence type="ECO:0000256" key="2">
    <source>
        <dbReference type="ARBA" id="ARBA00011056"/>
    </source>
</evidence>
<dbReference type="GeneID" id="136798461"/>
<keyword evidence="7" id="KW-0906">Nuclear pore complex</keyword>